<keyword evidence="5 7" id="KW-0472">Membrane</keyword>
<protein>
    <submittedName>
        <fullName evidence="8">Amino acid transporter</fullName>
    </submittedName>
</protein>
<feature type="transmembrane region" description="Helical" evidence="7">
    <location>
        <begin position="235"/>
        <end position="256"/>
    </location>
</feature>
<evidence type="ECO:0000313" key="9">
    <source>
        <dbReference type="Proteomes" id="UP000000214"/>
    </source>
</evidence>
<dbReference type="Proteomes" id="UP000000214">
    <property type="component" value="Chromosome"/>
</dbReference>
<accession>K7RSW1</accession>
<feature type="transmembrane region" description="Helical" evidence="7">
    <location>
        <begin position="180"/>
        <end position="200"/>
    </location>
</feature>
<evidence type="ECO:0000256" key="7">
    <source>
        <dbReference type="SAM" id="Phobius"/>
    </source>
</evidence>
<dbReference type="GO" id="GO:0015171">
    <property type="term" value="F:amino acid transmembrane transporter activity"/>
    <property type="evidence" value="ECO:0007669"/>
    <property type="project" value="TreeGrafter"/>
</dbReference>
<dbReference type="PATRIC" id="fig|1171373.8.peg.1663"/>
<dbReference type="eggNOG" id="COG0531">
    <property type="taxonomic scope" value="Bacteria"/>
</dbReference>
<dbReference type="PANTHER" id="PTHR43243">
    <property type="entry name" value="INNER MEMBRANE TRANSPORTER YGJI-RELATED"/>
    <property type="match status" value="1"/>
</dbReference>
<proteinExistence type="predicted"/>
<dbReference type="Pfam" id="PF13520">
    <property type="entry name" value="AA_permease_2"/>
    <property type="match status" value="1"/>
</dbReference>
<feature type="transmembrane region" description="Helical" evidence="7">
    <location>
        <begin position="371"/>
        <end position="392"/>
    </location>
</feature>
<evidence type="ECO:0000256" key="1">
    <source>
        <dbReference type="ARBA" id="ARBA00004141"/>
    </source>
</evidence>
<evidence type="ECO:0000256" key="4">
    <source>
        <dbReference type="ARBA" id="ARBA00022989"/>
    </source>
</evidence>
<dbReference type="KEGG" id="pbo:PACID_16830"/>
<evidence type="ECO:0000256" key="6">
    <source>
        <dbReference type="SAM" id="MobiDB-lite"/>
    </source>
</evidence>
<dbReference type="Gene3D" id="1.20.1740.10">
    <property type="entry name" value="Amino acid/polyamine transporter I"/>
    <property type="match status" value="1"/>
</dbReference>
<dbReference type="PIRSF" id="PIRSF006060">
    <property type="entry name" value="AA_transporter"/>
    <property type="match status" value="1"/>
</dbReference>
<keyword evidence="3 7" id="KW-0812">Transmembrane</keyword>
<dbReference type="GO" id="GO:0016020">
    <property type="term" value="C:membrane"/>
    <property type="evidence" value="ECO:0007669"/>
    <property type="project" value="UniProtKB-SubCell"/>
</dbReference>
<comment type="subcellular location">
    <subcellularLocation>
        <location evidence="1">Membrane</location>
        <topology evidence="1">Multi-pass membrane protein</topology>
    </subcellularLocation>
</comment>
<name>K7RSW1_ACIA4</name>
<evidence type="ECO:0000256" key="3">
    <source>
        <dbReference type="ARBA" id="ARBA00022692"/>
    </source>
</evidence>
<keyword evidence="2" id="KW-0813">Transport</keyword>
<dbReference type="STRING" id="1171373.PACID_16830"/>
<feature type="transmembrane region" description="Helical" evidence="7">
    <location>
        <begin position="61"/>
        <end position="82"/>
    </location>
</feature>
<dbReference type="EMBL" id="CP003493">
    <property type="protein sequence ID" value="AFV89491.1"/>
    <property type="molecule type" value="Genomic_DNA"/>
</dbReference>
<feature type="transmembrane region" description="Helical" evidence="7">
    <location>
        <begin position="29"/>
        <end position="49"/>
    </location>
</feature>
<reference evidence="8 9" key="1">
    <citation type="journal article" date="2012" name="BMC Genomics">
        <title>The genome sequence of Propionibacterium acidipropionici provides insights into its biotechnological and industrial potential.</title>
        <authorList>
            <person name="Parizzi L.P."/>
            <person name="Grassi M.C."/>
            <person name="Llerena L.A."/>
            <person name="Carazzolle M.F."/>
            <person name="Queiroz V.L."/>
            <person name="Lunardi I."/>
            <person name="Zeidler A.F."/>
            <person name="Teixeira P.J."/>
            <person name="Mieczkowski P."/>
            <person name="Rincones J."/>
            <person name="Pereira G.A."/>
        </authorList>
    </citation>
    <scope>NUCLEOTIDE SEQUENCE [LARGE SCALE GENOMIC DNA]</scope>
    <source>
        <strain evidence="9">ATCC 4875 / DSM 20272 / JCM 6432 / NBRC 12425 / NCIMB 8070</strain>
    </source>
</reference>
<evidence type="ECO:0000313" key="8">
    <source>
        <dbReference type="EMBL" id="AFV89491.1"/>
    </source>
</evidence>
<feature type="transmembrane region" description="Helical" evidence="7">
    <location>
        <begin position="116"/>
        <end position="140"/>
    </location>
</feature>
<feature type="transmembrane region" description="Helical" evidence="7">
    <location>
        <begin position="455"/>
        <end position="473"/>
    </location>
</feature>
<feature type="transmembrane region" description="Helical" evidence="7">
    <location>
        <begin position="88"/>
        <end position="109"/>
    </location>
</feature>
<feature type="compositionally biased region" description="Low complexity" evidence="6">
    <location>
        <begin position="511"/>
        <end position="534"/>
    </location>
</feature>
<feature type="transmembrane region" description="Helical" evidence="7">
    <location>
        <begin position="429"/>
        <end position="449"/>
    </location>
</feature>
<sequence>MSIFRTKSVEQSLRDTEDPEHQLKKSLSWVELTMFGIGVVIGAGIFTMTGRVAHSMSGPSIIISFIIAAIACGLAAMCYAEFASTVPVAGSAYTFSYASMGEIFAWIIGWDLFLELFLASSVVAQGWSAYLAVFLSQLGIDLPPQIVSGGRFDLLAFGLIMVLGMLLIGGIKESVRVNTVLVAIKLFIVMFVIVAGIGYVKASNFTPFIPDKQPVESSGGLTQPLLQWFTGSQQTAFGVSGIVAGAALVFFAYIGFDVVATTAEEAKNPKRDVPMGILGSLVVCTILYIAISLVLIGMVPYNQLDPSASLAKAFTTVGKPWMAIIISAGAVAGLTTVVLTMMIGATRVIFAMSRDGLLPEGLSHVHPKTRTPYRITLIIMLADGLLAALVPPGILDEMVNIGTLLAFVMVSIGIIVLRRKRPDLPRAFRVPWVPVIPIISAIICLYLMLNLSIETWMRFLIWMVIGIVVYFTYSKNHSRLAHGSELTADINAEITNVMDHQYDTRRKARRAAAQSGATASPEAAEPEPTATESTDPPKES</sequence>
<dbReference type="InterPro" id="IPR002293">
    <property type="entry name" value="AA/rel_permease1"/>
</dbReference>
<feature type="transmembrane region" description="Helical" evidence="7">
    <location>
        <begin position="277"/>
        <end position="301"/>
    </location>
</feature>
<dbReference type="HOGENOM" id="CLU_007946_15_7_11"/>
<feature type="transmembrane region" description="Helical" evidence="7">
    <location>
        <begin position="398"/>
        <end position="417"/>
    </location>
</feature>
<evidence type="ECO:0000256" key="5">
    <source>
        <dbReference type="ARBA" id="ARBA00023136"/>
    </source>
</evidence>
<dbReference type="RefSeq" id="WP_015070396.1">
    <property type="nucleotide sequence ID" value="NC_019395.1"/>
</dbReference>
<dbReference type="PANTHER" id="PTHR43243:SF4">
    <property type="entry name" value="CATIONIC AMINO ACID TRANSPORTER 4"/>
    <property type="match status" value="1"/>
</dbReference>
<feature type="transmembrane region" description="Helical" evidence="7">
    <location>
        <begin position="321"/>
        <end position="350"/>
    </location>
</feature>
<evidence type="ECO:0000256" key="2">
    <source>
        <dbReference type="ARBA" id="ARBA00022448"/>
    </source>
</evidence>
<gene>
    <name evidence="8" type="ordered locus">PACID_16830</name>
</gene>
<dbReference type="AlphaFoldDB" id="K7RSW1"/>
<keyword evidence="4 7" id="KW-1133">Transmembrane helix</keyword>
<organism evidence="8 9">
    <name type="scientific">Acidipropionibacterium acidipropionici (strain ATCC 4875 / DSM 20272 / JCM 6432 / NBRC 12425 / NCIMB 8070 / 4)</name>
    <name type="common">Propionibacterium acidipropionici</name>
    <dbReference type="NCBI Taxonomy" id="1171373"/>
    <lineage>
        <taxon>Bacteria</taxon>
        <taxon>Bacillati</taxon>
        <taxon>Actinomycetota</taxon>
        <taxon>Actinomycetes</taxon>
        <taxon>Propionibacteriales</taxon>
        <taxon>Propionibacteriaceae</taxon>
        <taxon>Acidipropionibacterium</taxon>
    </lineage>
</organism>
<feature type="transmembrane region" description="Helical" evidence="7">
    <location>
        <begin position="152"/>
        <end position="168"/>
    </location>
</feature>
<feature type="region of interest" description="Disordered" evidence="6">
    <location>
        <begin position="505"/>
        <end position="540"/>
    </location>
</feature>